<name>A0A453AFL5_AEGTS</name>
<dbReference type="SUPFAM" id="SSF46689">
    <property type="entry name" value="Homeodomain-like"/>
    <property type="match status" value="1"/>
</dbReference>
<accession>A0A453AFL5</accession>
<feature type="domain" description="Myb-like" evidence="2">
    <location>
        <begin position="174"/>
        <end position="228"/>
    </location>
</feature>
<dbReference type="PANTHER" id="PTHR47122">
    <property type="entry name" value="MYB-LIKE DNA-BINDING DOMAIN CONTAINING PROTEIN, EXPRESSED"/>
    <property type="match status" value="1"/>
</dbReference>
<evidence type="ECO:0000259" key="2">
    <source>
        <dbReference type="PROSITE" id="PS50090"/>
    </source>
</evidence>
<reference evidence="3" key="4">
    <citation type="submission" date="2019-03" db="UniProtKB">
        <authorList>
            <consortium name="EnsemblPlants"/>
        </authorList>
    </citation>
    <scope>IDENTIFICATION</scope>
</reference>
<dbReference type="AlphaFoldDB" id="A0A453AFL5"/>
<organism evidence="3 4">
    <name type="scientific">Aegilops tauschii subsp. strangulata</name>
    <name type="common">Goatgrass</name>
    <dbReference type="NCBI Taxonomy" id="200361"/>
    <lineage>
        <taxon>Eukaryota</taxon>
        <taxon>Viridiplantae</taxon>
        <taxon>Streptophyta</taxon>
        <taxon>Embryophyta</taxon>
        <taxon>Tracheophyta</taxon>
        <taxon>Spermatophyta</taxon>
        <taxon>Magnoliopsida</taxon>
        <taxon>Liliopsida</taxon>
        <taxon>Poales</taxon>
        <taxon>Poaceae</taxon>
        <taxon>BOP clade</taxon>
        <taxon>Pooideae</taxon>
        <taxon>Triticodae</taxon>
        <taxon>Triticeae</taxon>
        <taxon>Triticinae</taxon>
        <taxon>Aegilops</taxon>
    </lineage>
</organism>
<reference evidence="4" key="2">
    <citation type="journal article" date="2017" name="Nat. Plants">
        <title>The Aegilops tauschii genome reveals multiple impacts of transposons.</title>
        <authorList>
            <person name="Zhao G."/>
            <person name="Zou C."/>
            <person name="Li K."/>
            <person name="Wang K."/>
            <person name="Li T."/>
            <person name="Gao L."/>
            <person name="Zhang X."/>
            <person name="Wang H."/>
            <person name="Yang Z."/>
            <person name="Liu X."/>
            <person name="Jiang W."/>
            <person name="Mao L."/>
            <person name="Kong X."/>
            <person name="Jiao Y."/>
            <person name="Jia J."/>
        </authorList>
    </citation>
    <scope>NUCLEOTIDE SEQUENCE [LARGE SCALE GENOMIC DNA]</scope>
    <source>
        <strain evidence="4">cv. AL8/78</strain>
    </source>
</reference>
<feature type="region of interest" description="Disordered" evidence="1">
    <location>
        <begin position="117"/>
        <end position="154"/>
    </location>
</feature>
<reference evidence="4" key="1">
    <citation type="journal article" date="2014" name="Science">
        <title>Ancient hybridizations among the ancestral genomes of bread wheat.</title>
        <authorList>
            <consortium name="International Wheat Genome Sequencing Consortium,"/>
            <person name="Marcussen T."/>
            <person name="Sandve S.R."/>
            <person name="Heier L."/>
            <person name="Spannagl M."/>
            <person name="Pfeifer M."/>
            <person name="Jakobsen K.S."/>
            <person name="Wulff B.B."/>
            <person name="Steuernagel B."/>
            <person name="Mayer K.F."/>
            <person name="Olsen O.A."/>
        </authorList>
    </citation>
    <scope>NUCLEOTIDE SEQUENCE [LARGE SCALE GENOMIC DNA]</scope>
    <source>
        <strain evidence="4">cv. AL8/78</strain>
    </source>
</reference>
<dbReference type="Gene3D" id="1.10.246.220">
    <property type="match status" value="1"/>
</dbReference>
<reference evidence="3" key="3">
    <citation type="journal article" date="2017" name="Nature">
        <title>Genome sequence of the progenitor of the wheat D genome Aegilops tauschii.</title>
        <authorList>
            <person name="Luo M.C."/>
            <person name="Gu Y.Q."/>
            <person name="Puiu D."/>
            <person name="Wang H."/>
            <person name="Twardziok S.O."/>
            <person name="Deal K.R."/>
            <person name="Huo N."/>
            <person name="Zhu T."/>
            <person name="Wang L."/>
            <person name="Wang Y."/>
            <person name="McGuire P.E."/>
            <person name="Liu S."/>
            <person name="Long H."/>
            <person name="Ramasamy R.K."/>
            <person name="Rodriguez J.C."/>
            <person name="Van S.L."/>
            <person name="Yuan L."/>
            <person name="Wang Z."/>
            <person name="Xia Z."/>
            <person name="Xiao L."/>
            <person name="Anderson O.D."/>
            <person name="Ouyang S."/>
            <person name="Liang Y."/>
            <person name="Zimin A.V."/>
            <person name="Pertea G."/>
            <person name="Qi P."/>
            <person name="Bennetzen J.L."/>
            <person name="Dai X."/>
            <person name="Dawson M.W."/>
            <person name="Muller H.G."/>
            <person name="Kugler K."/>
            <person name="Rivarola-Duarte L."/>
            <person name="Spannagl M."/>
            <person name="Mayer K.F.X."/>
            <person name="Lu F.H."/>
            <person name="Bevan M.W."/>
            <person name="Leroy P."/>
            <person name="Li P."/>
            <person name="You F.M."/>
            <person name="Sun Q."/>
            <person name="Liu Z."/>
            <person name="Lyons E."/>
            <person name="Wicker T."/>
            <person name="Salzberg S.L."/>
            <person name="Devos K.M."/>
            <person name="Dvorak J."/>
        </authorList>
    </citation>
    <scope>NUCLEOTIDE SEQUENCE [LARGE SCALE GENOMIC DNA]</scope>
    <source>
        <strain evidence="3">cv. AL8/78</strain>
    </source>
</reference>
<evidence type="ECO:0000256" key="1">
    <source>
        <dbReference type="SAM" id="MobiDB-lite"/>
    </source>
</evidence>
<dbReference type="InterPro" id="IPR009057">
    <property type="entry name" value="Homeodomain-like_sf"/>
</dbReference>
<dbReference type="Proteomes" id="UP000015105">
    <property type="component" value="Chromosome 2D"/>
</dbReference>
<reference evidence="3" key="5">
    <citation type="journal article" date="2021" name="G3 (Bethesda)">
        <title>Aegilops tauschii genome assembly Aet v5.0 features greater sequence contiguity and improved annotation.</title>
        <authorList>
            <person name="Wang L."/>
            <person name="Zhu T."/>
            <person name="Rodriguez J.C."/>
            <person name="Deal K.R."/>
            <person name="Dubcovsky J."/>
            <person name="McGuire P.E."/>
            <person name="Lux T."/>
            <person name="Spannagl M."/>
            <person name="Mayer K.F.X."/>
            <person name="Baldrich P."/>
            <person name="Meyers B.C."/>
            <person name="Huo N."/>
            <person name="Gu Y.Q."/>
            <person name="Zhou H."/>
            <person name="Devos K.M."/>
            <person name="Bennetzen J.L."/>
            <person name="Unver T."/>
            <person name="Budak H."/>
            <person name="Gulick P.J."/>
            <person name="Galiba G."/>
            <person name="Kalapos B."/>
            <person name="Nelson D.R."/>
            <person name="Li P."/>
            <person name="You F.M."/>
            <person name="Luo M.C."/>
            <person name="Dvorak J."/>
        </authorList>
    </citation>
    <scope>NUCLEOTIDE SEQUENCE [LARGE SCALE GENOMIC DNA]</scope>
    <source>
        <strain evidence="3">cv. AL8/78</strain>
    </source>
</reference>
<dbReference type="Pfam" id="PF00249">
    <property type="entry name" value="Myb_DNA-binding"/>
    <property type="match status" value="1"/>
</dbReference>
<sequence>IPHLGRNMGHASHVEHSLLCEVAQSNTVANFLFKSVGTVPGSWPIHTPSAAGGGFLNTDRQPAGGFRNTNRQPMEFYSVYDVPIDQLLGVPPDESDLHECWEGFGSNGGQLVAPYCLSTHDETPDTTPPETESAAHTADGPESGWRRKRGPRKRRVPLCTDQSWHLGNHFGETSHRTNNSHWTPEEVAMLVDGVEDCGVARWSVMKKKWFPTSVRTAGNLKDKWRNLLESYTVRHATSKITKLWSTTDFYFLHFIKLQGNAERSCYLHLDKKLIERIQKAAFNNPYPKPRCTDEW</sequence>
<dbReference type="CDD" id="cd11660">
    <property type="entry name" value="SANT_TRF"/>
    <property type="match status" value="1"/>
</dbReference>
<dbReference type="PANTHER" id="PTHR47122:SF9">
    <property type="entry name" value="GENOME ASSEMBLY, CHROMOSOME: II"/>
    <property type="match status" value="1"/>
</dbReference>
<dbReference type="STRING" id="200361.A0A453AFL5"/>
<keyword evidence="4" id="KW-1185">Reference proteome</keyword>
<protein>
    <recommendedName>
        <fullName evidence="2">Myb-like domain-containing protein</fullName>
    </recommendedName>
</protein>
<evidence type="ECO:0000313" key="3">
    <source>
        <dbReference type="EnsemblPlants" id="AET2Gv20118800.3"/>
    </source>
</evidence>
<dbReference type="InterPro" id="IPR001005">
    <property type="entry name" value="SANT/Myb"/>
</dbReference>
<proteinExistence type="predicted"/>
<dbReference type="EnsemblPlants" id="AET2Gv20118800.3">
    <property type="protein sequence ID" value="AET2Gv20118800.3"/>
    <property type="gene ID" value="AET2Gv20118800"/>
</dbReference>
<evidence type="ECO:0000313" key="4">
    <source>
        <dbReference type="Proteomes" id="UP000015105"/>
    </source>
</evidence>
<dbReference type="SMART" id="SM00717">
    <property type="entry name" value="SANT"/>
    <property type="match status" value="1"/>
</dbReference>
<dbReference type="Gramene" id="AET2Gv20118800.3">
    <property type="protein sequence ID" value="AET2Gv20118800.3"/>
    <property type="gene ID" value="AET2Gv20118800"/>
</dbReference>
<dbReference type="PROSITE" id="PS50090">
    <property type="entry name" value="MYB_LIKE"/>
    <property type="match status" value="1"/>
</dbReference>